<dbReference type="EMBL" id="FN595518">
    <property type="protein sequence ID" value="CCB49989.1"/>
    <property type="molecule type" value="Genomic_DNA"/>
</dbReference>
<accession>F6HCP4</accession>
<dbReference type="AlphaFoldDB" id="F6HCP4"/>
<evidence type="ECO:0000313" key="3">
    <source>
        <dbReference type="Proteomes" id="UP000009183"/>
    </source>
</evidence>
<protein>
    <submittedName>
        <fullName evidence="2">Uncharacterized protein</fullName>
    </submittedName>
</protein>
<keyword evidence="3" id="KW-1185">Reference proteome</keyword>
<name>F6HCP4_VITVI</name>
<evidence type="ECO:0000313" key="2">
    <source>
        <dbReference type="EMBL" id="CCB49989.1"/>
    </source>
</evidence>
<feature type="region of interest" description="Disordered" evidence="1">
    <location>
        <begin position="1"/>
        <end position="47"/>
    </location>
</feature>
<reference evidence="3" key="1">
    <citation type="journal article" date="2007" name="Nature">
        <title>The grapevine genome sequence suggests ancestral hexaploidization in major angiosperm phyla.</title>
        <authorList>
            <consortium name="The French-Italian Public Consortium for Grapevine Genome Characterization."/>
            <person name="Jaillon O."/>
            <person name="Aury J.-M."/>
            <person name="Noel B."/>
            <person name="Policriti A."/>
            <person name="Clepet C."/>
            <person name="Casagrande A."/>
            <person name="Choisne N."/>
            <person name="Aubourg S."/>
            <person name="Vitulo N."/>
            <person name="Jubin C."/>
            <person name="Vezzi A."/>
            <person name="Legeai F."/>
            <person name="Hugueney P."/>
            <person name="Dasilva C."/>
            <person name="Horner D."/>
            <person name="Mica E."/>
            <person name="Jublot D."/>
            <person name="Poulain J."/>
            <person name="Bruyere C."/>
            <person name="Billault A."/>
            <person name="Segurens B."/>
            <person name="Gouyvenoux M."/>
            <person name="Ugarte E."/>
            <person name="Cattonaro F."/>
            <person name="Anthouard V."/>
            <person name="Vico V."/>
            <person name="Del Fabbro C."/>
            <person name="Alaux M."/>
            <person name="Di Gaspero G."/>
            <person name="Dumas V."/>
            <person name="Felice N."/>
            <person name="Paillard S."/>
            <person name="Juman I."/>
            <person name="Moroldo M."/>
            <person name="Scalabrin S."/>
            <person name="Canaguier A."/>
            <person name="Le Clainche I."/>
            <person name="Malacrida G."/>
            <person name="Durand E."/>
            <person name="Pesole G."/>
            <person name="Laucou V."/>
            <person name="Chatelet P."/>
            <person name="Merdinoglu D."/>
            <person name="Delledonne M."/>
            <person name="Pezzotti M."/>
            <person name="Lecharny A."/>
            <person name="Scarpelli C."/>
            <person name="Artiguenave F."/>
            <person name="Pe M.E."/>
            <person name="Valle G."/>
            <person name="Morgante M."/>
            <person name="Caboche M."/>
            <person name="Adam-Blondon A.-F."/>
            <person name="Weissenbach J."/>
            <person name="Quetier F."/>
            <person name="Wincker P."/>
        </authorList>
    </citation>
    <scope>NUCLEOTIDE SEQUENCE [LARGE SCALE GENOMIC DNA]</scope>
    <source>
        <strain evidence="3">cv. Pinot noir / PN40024</strain>
    </source>
</reference>
<dbReference type="Proteomes" id="UP000009183">
    <property type="component" value="Chromosome 16"/>
</dbReference>
<proteinExistence type="predicted"/>
<feature type="compositionally biased region" description="Polar residues" evidence="1">
    <location>
        <begin position="37"/>
        <end position="47"/>
    </location>
</feature>
<dbReference type="PaxDb" id="29760-VIT_16s0115g00410.t01"/>
<sequence>MRINKGFRAFESTSSEDESNKGPPKALRDAKNPLPHFQSSPQWSIPA</sequence>
<organism evidence="2 3">
    <name type="scientific">Vitis vinifera</name>
    <name type="common">Grape</name>
    <dbReference type="NCBI Taxonomy" id="29760"/>
    <lineage>
        <taxon>Eukaryota</taxon>
        <taxon>Viridiplantae</taxon>
        <taxon>Streptophyta</taxon>
        <taxon>Embryophyta</taxon>
        <taxon>Tracheophyta</taxon>
        <taxon>Spermatophyta</taxon>
        <taxon>Magnoliopsida</taxon>
        <taxon>eudicotyledons</taxon>
        <taxon>Gunneridae</taxon>
        <taxon>Pentapetalae</taxon>
        <taxon>rosids</taxon>
        <taxon>Vitales</taxon>
        <taxon>Vitaceae</taxon>
        <taxon>Viteae</taxon>
        <taxon>Vitis</taxon>
    </lineage>
</organism>
<gene>
    <name evidence="2" type="ordered locus">VIT_16s0115g00410</name>
</gene>
<dbReference type="InParanoid" id="F6HCP4"/>
<evidence type="ECO:0000256" key="1">
    <source>
        <dbReference type="SAM" id="MobiDB-lite"/>
    </source>
</evidence>
<dbReference type="HOGENOM" id="CLU_3176454_0_0_1"/>